<organism evidence="1 2">
    <name type="scientific">Desulfofundulus thermobenzoicus</name>
    <dbReference type="NCBI Taxonomy" id="29376"/>
    <lineage>
        <taxon>Bacteria</taxon>
        <taxon>Bacillati</taxon>
        <taxon>Bacillota</taxon>
        <taxon>Clostridia</taxon>
        <taxon>Eubacteriales</taxon>
        <taxon>Peptococcaceae</taxon>
        <taxon>Desulfofundulus</taxon>
    </lineage>
</organism>
<comment type="caution">
    <text evidence="1">The sequence shown here is derived from an EMBL/GenBank/DDBJ whole genome shotgun (WGS) entry which is preliminary data.</text>
</comment>
<gene>
    <name evidence="1" type="ORF">GFC01_01460</name>
</gene>
<accession>A0A6N7INQ5</accession>
<protein>
    <recommendedName>
        <fullName evidence="3">Phosphohydrolase</fullName>
    </recommendedName>
</protein>
<name>A0A6N7INQ5_9FIRM</name>
<evidence type="ECO:0008006" key="3">
    <source>
        <dbReference type="Google" id="ProtNLM"/>
    </source>
</evidence>
<evidence type="ECO:0000313" key="2">
    <source>
        <dbReference type="Proteomes" id="UP000441717"/>
    </source>
</evidence>
<reference evidence="1 2" key="1">
    <citation type="submission" date="2019-10" db="EMBL/GenBank/DDBJ databases">
        <title>Comparative genomics of sulfur disproportionating microorganisms.</title>
        <authorList>
            <person name="Ward L.M."/>
            <person name="Bertran E."/>
            <person name="Johnston D."/>
        </authorList>
    </citation>
    <scope>NUCLEOTIDE SEQUENCE [LARGE SCALE GENOMIC DNA]</scope>
    <source>
        <strain evidence="1 2">DSM 14055</strain>
    </source>
</reference>
<dbReference type="EMBL" id="WHYR01000002">
    <property type="protein sequence ID" value="MQL50958.1"/>
    <property type="molecule type" value="Genomic_DNA"/>
</dbReference>
<dbReference type="RefSeq" id="WP_152944860.1">
    <property type="nucleotide sequence ID" value="NZ_WHYR01000002.1"/>
</dbReference>
<keyword evidence="2" id="KW-1185">Reference proteome</keyword>
<dbReference type="AlphaFoldDB" id="A0A6N7INQ5"/>
<dbReference type="OrthoDB" id="155250at2"/>
<sequence length="200" mass="21811">MSIWKCPGQDRSFWKPEDIFESPCPNCGQNIEFWKDDVTLRCPACKQLVTNPRFNPGCAAWCSYASKCLGEAAKTIQNQPAIVKNRLEVAVRKKLSQEPALLSRALKAARKAGELAEAAQLSPLIPVAACLAGIPAREKGWSMEEITSILEQAGIKDETKGEIVRLIESPDTGDGVDPYRRVYEQAVAGAPTVQESTPPA</sequence>
<dbReference type="Proteomes" id="UP000441717">
    <property type="component" value="Unassembled WGS sequence"/>
</dbReference>
<proteinExistence type="predicted"/>
<evidence type="ECO:0000313" key="1">
    <source>
        <dbReference type="EMBL" id="MQL50958.1"/>
    </source>
</evidence>